<evidence type="ECO:0000313" key="2">
    <source>
        <dbReference type="Proteomes" id="UP001195483"/>
    </source>
</evidence>
<dbReference type="AlphaFoldDB" id="A0AAE0VID0"/>
<dbReference type="Proteomes" id="UP001195483">
    <property type="component" value="Unassembled WGS sequence"/>
</dbReference>
<evidence type="ECO:0000313" key="1">
    <source>
        <dbReference type="EMBL" id="KAK3578999.1"/>
    </source>
</evidence>
<proteinExistence type="predicted"/>
<dbReference type="EMBL" id="JAEAOA010002045">
    <property type="protein sequence ID" value="KAK3578999.1"/>
    <property type="molecule type" value="Genomic_DNA"/>
</dbReference>
<sequence>MWSVHVVYRDHWGFLGSGSINDDHWCFLGSGSINDDHWGFLGSGSINAVVKAVKSGYRNRQ</sequence>
<gene>
    <name evidence="1" type="ORF">CHS0354_034796</name>
</gene>
<comment type="caution">
    <text evidence="1">The sequence shown here is derived from an EMBL/GenBank/DDBJ whole genome shotgun (WGS) entry which is preliminary data.</text>
</comment>
<protein>
    <submittedName>
        <fullName evidence="1">Uncharacterized protein</fullName>
    </submittedName>
</protein>
<organism evidence="1 2">
    <name type="scientific">Potamilus streckersoni</name>
    <dbReference type="NCBI Taxonomy" id="2493646"/>
    <lineage>
        <taxon>Eukaryota</taxon>
        <taxon>Metazoa</taxon>
        <taxon>Spiralia</taxon>
        <taxon>Lophotrochozoa</taxon>
        <taxon>Mollusca</taxon>
        <taxon>Bivalvia</taxon>
        <taxon>Autobranchia</taxon>
        <taxon>Heteroconchia</taxon>
        <taxon>Palaeoheterodonta</taxon>
        <taxon>Unionida</taxon>
        <taxon>Unionoidea</taxon>
        <taxon>Unionidae</taxon>
        <taxon>Ambleminae</taxon>
        <taxon>Lampsilini</taxon>
        <taxon>Potamilus</taxon>
    </lineage>
</organism>
<accession>A0AAE0VID0</accession>
<reference evidence="1" key="2">
    <citation type="journal article" date="2021" name="Genome Biol. Evol.">
        <title>Developing a high-quality reference genome for a parasitic bivalve with doubly uniparental inheritance (Bivalvia: Unionida).</title>
        <authorList>
            <person name="Smith C.H."/>
        </authorList>
    </citation>
    <scope>NUCLEOTIDE SEQUENCE</scope>
    <source>
        <strain evidence="1">CHS0354</strain>
        <tissue evidence="1">Mantle</tissue>
    </source>
</reference>
<name>A0AAE0VID0_9BIVA</name>
<reference evidence="1" key="3">
    <citation type="submission" date="2023-05" db="EMBL/GenBank/DDBJ databases">
        <authorList>
            <person name="Smith C.H."/>
        </authorList>
    </citation>
    <scope>NUCLEOTIDE SEQUENCE</scope>
    <source>
        <strain evidence="1">CHS0354</strain>
        <tissue evidence="1">Mantle</tissue>
    </source>
</reference>
<reference evidence="1" key="1">
    <citation type="journal article" date="2021" name="Genome Biol. Evol.">
        <title>A High-Quality Reference Genome for a Parasitic Bivalve with Doubly Uniparental Inheritance (Bivalvia: Unionida).</title>
        <authorList>
            <person name="Smith C.H."/>
        </authorList>
    </citation>
    <scope>NUCLEOTIDE SEQUENCE</scope>
    <source>
        <strain evidence="1">CHS0354</strain>
    </source>
</reference>
<keyword evidence="2" id="KW-1185">Reference proteome</keyword>